<evidence type="ECO:0000313" key="2">
    <source>
        <dbReference type="Proteomes" id="UP001159427"/>
    </source>
</evidence>
<protein>
    <submittedName>
        <fullName evidence="1">Uncharacterized protein</fullName>
    </submittedName>
</protein>
<name>A0ABN8NAG5_9CNID</name>
<evidence type="ECO:0000313" key="1">
    <source>
        <dbReference type="EMBL" id="CAH3045068.1"/>
    </source>
</evidence>
<dbReference type="Proteomes" id="UP001159427">
    <property type="component" value="Unassembled WGS sequence"/>
</dbReference>
<dbReference type="EMBL" id="CALNXI010000765">
    <property type="protein sequence ID" value="CAH3045068.1"/>
    <property type="molecule type" value="Genomic_DNA"/>
</dbReference>
<accession>A0ABN8NAG5</accession>
<comment type="caution">
    <text evidence="1">The sequence shown here is derived from an EMBL/GenBank/DDBJ whole genome shotgun (WGS) entry which is preliminary data.</text>
</comment>
<proteinExistence type="predicted"/>
<reference evidence="1 2" key="1">
    <citation type="submission" date="2022-05" db="EMBL/GenBank/DDBJ databases">
        <authorList>
            <consortium name="Genoscope - CEA"/>
            <person name="William W."/>
        </authorList>
    </citation>
    <scope>NUCLEOTIDE SEQUENCE [LARGE SCALE GENOMIC DNA]</scope>
</reference>
<keyword evidence="2" id="KW-1185">Reference proteome</keyword>
<gene>
    <name evidence="1" type="ORF">PEVE_00040977</name>
</gene>
<organism evidence="1 2">
    <name type="scientific">Porites evermanni</name>
    <dbReference type="NCBI Taxonomy" id="104178"/>
    <lineage>
        <taxon>Eukaryota</taxon>
        <taxon>Metazoa</taxon>
        <taxon>Cnidaria</taxon>
        <taxon>Anthozoa</taxon>
        <taxon>Hexacorallia</taxon>
        <taxon>Scleractinia</taxon>
        <taxon>Fungiina</taxon>
        <taxon>Poritidae</taxon>
        <taxon>Porites</taxon>
    </lineage>
</organism>
<sequence length="366" mass="41859">MADSGIETQTIESIELKVDDNPNEDHVDIDITQVTEETVQMTVDSDEELSKDEMVIITEQDLDDMTDSSKERSTEISADVNKVYEEWIYVDVNKSTFEVKENLLLLSSVYGNGLPLQGKLFKWYSSVFSLHFRSRFKRISQLRNLRHVFLYVCVLLKVKQVKPESSSMTRKKDLVGPACQITCCIETNGSLCGKRKPLHTIEDTLSVDEENHNSQLTDSNALRNTLNTADLTPAELTKDKEGKDRSTIKTEFKYVSLRSQLKKKAESGAVRYNRRIQKCYFGIMSKDKVGVVPVSHTKSVDRCHTMNKNAHGISESSVFLSPIGEWTIIDLNPKIFEKEDAQRTLYLRRKRASYKEVEPENICRIL</sequence>